<name>A0A1E3I8D8_9TREE</name>
<dbReference type="Proteomes" id="UP000094065">
    <property type="component" value="Unassembled WGS sequence"/>
</dbReference>
<keyword evidence="6" id="KW-0472">Membrane</keyword>
<dbReference type="Pfam" id="PF25539">
    <property type="entry name" value="Bestrophin_2"/>
    <property type="match status" value="1"/>
</dbReference>
<evidence type="ECO:0000256" key="2">
    <source>
        <dbReference type="ARBA" id="ARBA00022448"/>
    </source>
</evidence>
<dbReference type="InterPro" id="IPR044669">
    <property type="entry name" value="YneE/VCCN1/2-like"/>
</dbReference>
<comment type="caution">
    <text evidence="8">The sequence shown here is derived from an EMBL/GenBank/DDBJ whole genome shotgun (WGS) entry which is preliminary data.</text>
</comment>
<protein>
    <submittedName>
        <fullName evidence="8">Uncharacterized protein</fullName>
    </submittedName>
</protein>
<evidence type="ECO:0000256" key="6">
    <source>
        <dbReference type="ARBA" id="ARBA00023136"/>
    </source>
</evidence>
<proteinExistence type="predicted"/>
<evidence type="ECO:0000313" key="9">
    <source>
        <dbReference type="Proteomes" id="UP000094065"/>
    </source>
</evidence>
<organism evidence="8 9">
    <name type="scientific">Cryptococcus amylolentus CBS 6039</name>
    <dbReference type="NCBI Taxonomy" id="1295533"/>
    <lineage>
        <taxon>Eukaryota</taxon>
        <taxon>Fungi</taxon>
        <taxon>Dikarya</taxon>
        <taxon>Basidiomycota</taxon>
        <taxon>Agaricomycotina</taxon>
        <taxon>Tremellomycetes</taxon>
        <taxon>Tremellales</taxon>
        <taxon>Cryptococcaceae</taxon>
        <taxon>Cryptococcus</taxon>
    </lineage>
</organism>
<keyword evidence="2" id="KW-0813">Transport</keyword>
<sequence>MPRRRVSVSYSALEESRPPLLETRWGLLTYTLSRVPPRKLAALLTYAWLIFQLSDRQWIAPEVWGKAGGSIVGVLSMVTGLLLSYRFSTAIGKWDEGKKVWSEVRTTIRDGIRVLSISGGEDVSLGVNVSENDRRHDPSSGNTDDICTLVNNRTDELSGLLVGFAFALQHHLHGTRPLPQAPLCDLLPPSYLSSLKRTDARVRFAEAHAGPSGTLRRKPTGLPGSEESEGDDWEIGNLKENAEEAMSKFAEAITQSNEADSHRSLELQQQLKQLNIPESSSAIDNGTVPTLSADKQPAKSNLHSPYPPNLSLTLLKIMDAYVEGLGGLPEERGGWNVPKRERGFALIKSLNNHLGKAERLSSSMCTLREVPFTDQCSRSAPSTSHPPSLSSTDHLLGRHPLLPPLRGQGLAIGVYHFYRGVVLAWTRSAHQRSQRCIRVFWWVSSASADAANSWCTENHHPLPIFTQEILNESLDISPSFLRYYRSRVAARVGDDVGEVLELDRRGRRSADEWLPSFR</sequence>
<accession>A0A1E3I8D8</accession>
<evidence type="ECO:0000256" key="4">
    <source>
        <dbReference type="ARBA" id="ARBA00022989"/>
    </source>
</evidence>
<keyword evidence="3" id="KW-0812">Transmembrane</keyword>
<dbReference type="GeneID" id="30151944"/>
<reference evidence="8 9" key="1">
    <citation type="submission" date="2016-06" db="EMBL/GenBank/DDBJ databases">
        <title>Evolution of pathogenesis and genome organization in the Tremellales.</title>
        <authorList>
            <person name="Cuomo C."/>
            <person name="Litvintseva A."/>
            <person name="Heitman J."/>
            <person name="Chen Y."/>
            <person name="Sun S."/>
            <person name="Springer D."/>
            <person name="Dromer F."/>
            <person name="Young S."/>
            <person name="Zeng Q."/>
            <person name="Chapman S."/>
            <person name="Gujja S."/>
            <person name="Saif S."/>
            <person name="Birren B."/>
        </authorList>
    </citation>
    <scope>NUCLEOTIDE SEQUENCE [LARGE SCALE GENOMIC DNA]</scope>
    <source>
        <strain evidence="8 9">CBS 6039</strain>
    </source>
</reference>
<keyword evidence="9" id="KW-1185">Reference proteome</keyword>
<evidence type="ECO:0000313" key="8">
    <source>
        <dbReference type="EMBL" id="ODN84758.1"/>
    </source>
</evidence>
<dbReference type="EMBL" id="AWGJ01000001">
    <property type="protein sequence ID" value="ODN84758.1"/>
    <property type="molecule type" value="Genomic_DNA"/>
</dbReference>
<evidence type="ECO:0000256" key="1">
    <source>
        <dbReference type="ARBA" id="ARBA00004141"/>
    </source>
</evidence>
<dbReference type="GO" id="GO:0016020">
    <property type="term" value="C:membrane"/>
    <property type="evidence" value="ECO:0007669"/>
    <property type="project" value="UniProtKB-SubCell"/>
</dbReference>
<keyword evidence="4" id="KW-1133">Transmembrane helix</keyword>
<feature type="compositionally biased region" description="Polar residues" evidence="7">
    <location>
        <begin position="276"/>
        <end position="290"/>
    </location>
</feature>
<evidence type="ECO:0000256" key="7">
    <source>
        <dbReference type="SAM" id="MobiDB-lite"/>
    </source>
</evidence>
<keyword evidence="5" id="KW-0406">Ion transport</keyword>
<feature type="region of interest" description="Disordered" evidence="7">
    <location>
        <begin position="276"/>
        <end position="306"/>
    </location>
</feature>
<evidence type="ECO:0000256" key="5">
    <source>
        <dbReference type="ARBA" id="ARBA00023065"/>
    </source>
</evidence>
<dbReference type="OrthoDB" id="1368at2759"/>
<comment type="subcellular location">
    <subcellularLocation>
        <location evidence="1">Membrane</location>
        <topology evidence="1">Multi-pass membrane protein</topology>
    </subcellularLocation>
</comment>
<dbReference type="PANTHER" id="PTHR33281:SF21">
    <property type="entry name" value="MEMBRANE PROTEIN"/>
    <property type="match status" value="1"/>
</dbReference>
<dbReference type="AlphaFoldDB" id="A0A1E3I8D8"/>
<dbReference type="PANTHER" id="PTHR33281">
    <property type="entry name" value="UPF0187 PROTEIN YNEE"/>
    <property type="match status" value="1"/>
</dbReference>
<evidence type="ECO:0000256" key="3">
    <source>
        <dbReference type="ARBA" id="ARBA00022692"/>
    </source>
</evidence>
<dbReference type="GO" id="GO:0006811">
    <property type="term" value="P:monoatomic ion transport"/>
    <property type="evidence" value="ECO:0007669"/>
    <property type="project" value="UniProtKB-KW"/>
</dbReference>
<feature type="region of interest" description="Disordered" evidence="7">
    <location>
        <begin position="206"/>
        <end position="232"/>
    </location>
</feature>
<dbReference type="STRING" id="1295533.A0A1E3I8D8"/>
<gene>
    <name evidence="8" type="ORF">L202_00635</name>
</gene>
<dbReference type="RefSeq" id="XP_018998561.1">
    <property type="nucleotide sequence ID" value="XM_019133856.1"/>
</dbReference>